<evidence type="ECO:0000313" key="9">
    <source>
        <dbReference type="Proteomes" id="UP000317036"/>
    </source>
</evidence>
<evidence type="ECO:0000313" key="8">
    <source>
        <dbReference type="EMBL" id="TVY09577.1"/>
    </source>
</evidence>
<dbReference type="PANTHER" id="PTHR46383">
    <property type="entry name" value="ASPARTATE AMINOTRANSFERASE"/>
    <property type="match status" value="1"/>
</dbReference>
<evidence type="ECO:0000256" key="6">
    <source>
        <dbReference type="RuleBase" id="RU000481"/>
    </source>
</evidence>
<dbReference type="EMBL" id="VNJI01000013">
    <property type="protein sequence ID" value="TVY09577.1"/>
    <property type="molecule type" value="Genomic_DNA"/>
</dbReference>
<reference evidence="8 9" key="1">
    <citation type="submission" date="2019-07" db="EMBL/GenBank/DDBJ databases">
        <authorList>
            <person name="Kim J."/>
        </authorList>
    </citation>
    <scope>NUCLEOTIDE SEQUENCE [LARGE SCALE GENOMIC DNA]</scope>
    <source>
        <strain evidence="8 9">JC52</strain>
    </source>
</reference>
<keyword evidence="5" id="KW-0663">Pyridoxal phosphate</keyword>
<evidence type="ECO:0000256" key="1">
    <source>
        <dbReference type="ARBA" id="ARBA00001933"/>
    </source>
</evidence>
<comment type="caution">
    <text evidence="8">The sequence shown here is derived from an EMBL/GenBank/DDBJ whole genome shotgun (WGS) entry which is preliminary data.</text>
</comment>
<proteinExistence type="inferred from homology"/>
<dbReference type="Pfam" id="PF00155">
    <property type="entry name" value="Aminotran_1_2"/>
    <property type="match status" value="1"/>
</dbReference>
<dbReference type="AlphaFoldDB" id="A0A559KBS1"/>
<name>A0A559KBS1_9BACL</name>
<comment type="cofactor">
    <cofactor evidence="1 6">
        <name>pyridoxal 5'-phosphate</name>
        <dbReference type="ChEBI" id="CHEBI:597326"/>
    </cofactor>
</comment>
<dbReference type="InterPro" id="IPR015421">
    <property type="entry name" value="PyrdxlP-dep_Trfase_major"/>
</dbReference>
<accession>A0A559KBS1</accession>
<dbReference type="Proteomes" id="UP000317036">
    <property type="component" value="Unassembled WGS sequence"/>
</dbReference>
<evidence type="ECO:0000256" key="5">
    <source>
        <dbReference type="ARBA" id="ARBA00022898"/>
    </source>
</evidence>
<dbReference type="InterPro" id="IPR015424">
    <property type="entry name" value="PyrdxlP-dep_Trfase"/>
</dbReference>
<dbReference type="PANTHER" id="PTHR46383:SF4">
    <property type="entry name" value="AMINOTRANSFERASE"/>
    <property type="match status" value="1"/>
</dbReference>
<evidence type="ECO:0000256" key="4">
    <source>
        <dbReference type="ARBA" id="ARBA00022679"/>
    </source>
</evidence>
<gene>
    <name evidence="8" type="ORF">FPZ49_12620</name>
</gene>
<keyword evidence="9" id="KW-1185">Reference proteome</keyword>
<evidence type="ECO:0000256" key="2">
    <source>
        <dbReference type="ARBA" id="ARBA00007441"/>
    </source>
</evidence>
<dbReference type="InterPro" id="IPR050596">
    <property type="entry name" value="AspAT/PAT-like"/>
</dbReference>
<dbReference type="InterPro" id="IPR004838">
    <property type="entry name" value="NHTrfase_class1_PyrdxlP-BS"/>
</dbReference>
<dbReference type="GO" id="GO:0008483">
    <property type="term" value="F:transaminase activity"/>
    <property type="evidence" value="ECO:0007669"/>
    <property type="project" value="UniProtKB-KW"/>
</dbReference>
<dbReference type="PROSITE" id="PS00105">
    <property type="entry name" value="AA_TRANSFER_CLASS_1"/>
    <property type="match status" value="1"/>
</dbReference>
<dbReference type="CDD" id="cd00609">
    <property type="entry name" value="AAT_like"/>
    <property type="match status" value="1"/>
</dbReference>
<dbReference type="RefSeq" id="WP_144847134.1">
    <property type="nucleotide sequence ID" value="NZ_VNJI01000013.1"/>
</dbReference>
<sequence>MERLERLINPRVNEIQISGIRKISNLVSTYKDAITLTIGQPDFPTPEHILRSAEQAIADHRTTYTPNPGLPELRQAISSFAEAKYGLKYNAADEIIVTTGASQALDITLRTILTEGAEVILPGPIYPGYEPLVRLCGGVPVYVDTRDNGFKLTAELLEPHLTDKTRCIILCYPSNPTGRVMTEDELLEMARLLEARDLFIISDEIYSELIYDAPHRSIAALPGMRDKTIVINGLSKSHSMTGWRIGFTLAPAYLSQHMVKVHQYNVTCASSISQYAAIEALTAGIDDALPMKAEYVKRRDFVYDRLVGMGIDLVKPEGAFYLFPSIQQYGLSSMDFTMRLLEEQRVAVVPGDAFSIYGEGYIRISYAYGMEVLERAMEKLEMFVKTL</sequence>
<evidence type="ECO:0000259" key="7">
    <source>
        <dbReference type="Pfam" id="PF00155"/>
    </source>
</evidence>
<dbReference type="EC" id="2.6.1.-" evidence="6"/>
<keyword evidence="3 6" id="KW-0032">Aminotransferase</keyword>
<dbReference type="GO" id="GO:0030170">
    <property type="term" value="F:pyridoxal phosphate binding"/>
    <property type="evidence" value="ECO:0007669"/>
    <property type="project" value="InterPro"/>
</dbReference>
<organism evidence="8 9">
    <name type="scientific">Paenibacillus cremeus</name>
    <dbReference type="NCBI Taxonomy" id="2163881"/>
    <lineage>
        <taxon>Bacteria</taxon>
        <taxon>Bacillati</taxon>
        <taxon>Bacillota</taxon>
        <taxon>Bacilli</taxon>
        <taxon>Bacillales</taxon>
        <taxon>Paenibacillaceae</taxon>
        <taxon>Paenibacillus</taxon>
    </lineage>
</organism>
<dbReference type="Gene3D" id="3.40.640.10">
    <property type="entry name" value="Type I PLP-dependent aspartate aminotransferase-like (Major domain)"/>
    <property type="match status" value="1"/>
</dbReference>
<dbReference type="OrthoDB" id="9813612at2"/>
<keyword evidence="4 6" id="KW-0808">Transferase</keyword>
<comment type="similarity">
    <text evidence="2 6">Belongs to the class-I pyridoxal-phosphate-dependent aminotransferase family.</text>
</comment>
<evidence type="ECO:0000256" key="3">
    <source>
        <dbReference type="ARBA" id="ARBA00022576"/>
    </source>
</evidence>
<feature type="domain" description="Aminotransferase class I/classII large" evidence="7">
    <location>
        <begin position="32"/>
        <end position="380"/>
    </location>
</feature>
<protein>
    <recommendedName>
        <fullName evidence="6">Aminotransferase</fullName>
        <ecNumber evidence="6">2.6.1.-</ecNumber>
    </recommendedName>
</protein>
<dbReference type="NCBIfam" id="NF005817">
    <property type="entry name" value="PRK07683.1"/>
    <property type="match status" value="1"/>
</dbReference>
<dbReference type="Gene3D" id="3.90.1150.10">
    <property type="entry name" value="Aspartate Aminotransferase, domain 1"/>
    <property type="match status" value="1"/>
</dbReference>
<dbReference type="InterPro" id="IPR004839">
    <property type="entry name" value="Aminotransferase_I/II_large"/>
</dbReference>
<dbReference type="SUPFAM" id="SSF53383">
    <property type="entry name" value="PLP-dependent transferases"/>
    <property type="match status" value="1"/>
</dbReference>
<dbReference type="GO" id="GO:0006520">
    <property type="term" value="P:amino acid metabolic process"/>
    <property type="evidence" value="ECO:0007669"/>
    <property type="project" value="InterPro"/>
</dbReference>
<dbReference type="InterPro" id="IPR015422">
    <property type="entry name" value="PyrdxlP-dep_Trfase_small"/>
</dbReference>
<dbReference type="FunFam" id="3.40.640.10:FF:000033">
    <property type="entry name" value="Aspartate aminotransferase"/>
    <property type="match status" value="1"/>
</dbReference>